<keyword evidence="2" id="KW-1185">Reference proteome</keyword>
<dbReference type="RefSeq" id="WP_269830334.1">
    <property type="nucleotide sequence ID" value="NZ_JAPZLT010000001.1"/>
</dbReference>
<gene>
    <name evidence="1" type="ORF">O9X94_00435</name>
</gene>
<dbReference type="EMBL" id="JAPZLT010000001">
    <property type="protein sequence ID" value="MCZ7907759.1"/>
    <property type="molecule type" value="Genomic_DNA"/>
</dbReference>
<organism evidence="1 2">
    <name type="scientific">Agrobacterium leguminum</name>
    <dbReference type="NCBI Taxonomy" id="2792015"/>
    <lineage>
        <taxon>Bacteria</taxon>
        <taxon>Pseudomonadati</taxon>
        <taxon>Pseudomonadota</taxon>
        <taxon>Alphaproteobacteria</taxon>
        <taxon>Hyphomicrobiales</taxon>
        <taxon>Rhizobiaceae</taxon>
        <taxon>Rhizobium/Agrobacterium group</taxon>
        <taxon>Agrobacterium</taxon>
    </lineage>
</organism>
<protein>
    <submittedName>
        <fullName evidence="1">Uncharacterized protein</fullName>
    </submittedName>
</protein>
<comment type="caution">
    <text evidence="1">The sequence shown here is derived from an EMBL/GenBank/DDBJ whole genome shotgun (WGS) entry which is preliminary data.</text>
</comment>
<dbReference type="Proteomes" id="UP001151309">
    <property type="component" value="Unassembled WGS sequence"/>
</dbReference>
<dbReference type="AlphaFoldDB" id="A0A9X3HH38"/>
<name>A0A9X3HH38_9HYPH</name>
<evidence type="ECO:0000313" key="2">
    <source>
        <dbReference type="Proteomes" id="UP001151309"/>
    </source>
</evidence>
<proteinExistence type="predicted"/>
<accession>A0A9X3HH38</accession>
<sequence>MTDTQIYTATDRYNRTVDQLEAIARDFDPERPDDLRTQIIEALGGLDIWPMSALAGQDDG</sequence>
<reference evidence="1" key="1">
    <citation type="submission" date="2022-12" db="EMBL/GenBank/DDBJ databases">
        <title>Draft genome sequences of 22 rhizogenic Agrobacterium biovar 1 strains, the causative agent of hairy root disease.</title>
        <authorList>
            <person name="Kim N."/>
            <person name="Vargas P."/>
            <person name="Rediers H."/>
        </authorList>
    </citation>
    <scope>NUCLEOTIDE SEQUENCE</scope>
    <source>
        <strain evidence="1">ST07.17.026</strain>
    </source>
</reference>
<evidence type="ECO:0000313" key="1">
    <source>
        <dbReference type="EMBL" id="MCZ7907759.1"/>
    </source>
</evidence>